<gene>
    <name evidence="2" type="ORF">CYMTET_21232</name>
</gene>
<name>A0AAE0G2J8_9CHLO</name>
<proteinExistence type="predicted"/>
<dbReference type="AlphaFoldDB" id="A0AAE0G2J8"/>
<evidence type="ECO:0000256" key="1">
    <source>
        <dbReference type="SAM" id="Phobius"/>
    </source>
</evidence>
<dbReference type="EMBL" id="LGRX02010436">
    <property type="protein sequence ID" value="KAK3270369.1"/>
    <property type="molecule type" value="Genomic_DNA"/>
</dbReference>
<comment type="caution">
    <text evidence="2">The sequence shown here is derived from an EMBL/GenBank/DDBJ whole genome shotgun (WGS) entry which is preliminary data.</text>
</comment>
<evidence type="ECO:0000313" key="2">
    <source>
        <dbReference type="EMBL" id="KAK3270369.1"/>
    </source>
</evidence>
<reference evidence="2 3" key="1">
    <citation type="journal article" date="2015" name="Genome Biol. Evol.">
        <title>Comparative Genomics of a Bacterivorous Green Alga Reveals Evolutionary Causalities and Consequences of Phago-Mixotrophic Mode of Nutrition.</title>
        <authorList>
            <person name="Burns J.A."/>
            <person name="Paasch A."/>
            <person name="Narechania A."/>
            <person name="Kim E."/>
        </authorList>
    </citation>
    <scope>NUCLEOTIDE SEQUENCE [LARGE SCALE GENOMIC DNA]</scope>
    <source>
        <strain evidence="2 3">PLY_AMNH</strain>
    </source>
</reference>
<keyword evidence="3" id="KW-1185">Reference proteome</keyword>
<protein>
    <submittedName>
        <fullName evidence="2">Uncharacterized protein</fullName>
    </submittedName>
</protein>
<dbReference type="Proteomes" id="UP001190700">
    <property type="component" value="Unassembled WGS sequence"/>
</dbReference>
<feature type="transmembrane region" description="Helical" evidence="1">
    <location>
        <begin position="20"/>
        <end position="41"/>
    </location>
</feature>
<keyword evidence="1" id="KW-0812">Transmembrane</keyword>
<keyword evidence="1" id="KW-0472">Membrane</keyword>
<sequence length="70" mass="7946">MVDTEREGRLASLQVLLGVWMASVIFFVANVHLIVCMIYYYRQLPLFENGELQHVSHDGNSIASKNGKHV</sequence>
<accession>A0AAE0G2J8</accession>
<keyword evidence="1" id="KW-1133">Transmembrane helix</keyword>
<evidence type="ECO:0000313" key="3">
    <source>
        <dbReference type="Proteomes" id="UP001190700"/>
    </source>
</evidence>
<organism evidence="2 3">
    <name type="scientific">Cymbomonas tetramitiformis</name>
    <dbReference type="NCBI Taxonomy" id="36881"/>
    <lineage>
        <taxon>Eukaryota</taxon>
        <taxon>Viridiplantae</taxon>
        <taxon>Chlorophyta</taxon>
        <taxon>Pyramimonadophyceae</taxon>
        <taxon>Pyramimonadales</taxon>
        <taxon>Pyramimonadaceae</taxon>
        <taxon>Cymbomonas</taxon>
    </lineage>
</organism>